<dbReference type="PANTHER" id="PTHR30026:SF20">
    <property type="entry name" value="OUTER MEMBRANE PROTEIN TOLC"/>
    <property type="match status" value="1"/>
</dbReference>
<evidence type="ECO:0000256" key="3">
    <source>
        <dbReference type="ARBA" id="ARBA00022448"/>
    </source>
</evidence>
<keyword evidence="9" id="KW-1185">Reference proteome</keyword>
<dbReference type="PANTHER" id="PTHR30026">
    <property type="entry name" value="OUTER MEMBRANE PROTEIN TOLC"/>
    <property type="match status" value="1"/>
</dbReference>
<keyword evidence="6" id="KW-0472">Membrane</keyword>
<name>A0A5C7GJ04_9FLAO</name>
<reference evidence="8 9" key="1">
    <citation type="submission" date="2019-08" db="EMBL/GenBank/DDBJ databases">
        <title>Seonamhaeicola sediminis sp. nov., isolated from marine sediment.</title>
        <authorList>
            <person name="Cao W.R."/>
        </authorList>
    </citation>
    <scope>NUCLEOTIDE SEQUENCE [LARGE SCALE GENOMIC DNA]</scope>
    <source>
        <strain evidence="8 9">1505</strain>
    </source>
</reference>
<proteinExistence type="inferred from homology"/>
<evidence type="ECO:0000256" key="1">
    <source>
        <dbReference type="ARBA" id="ARBA00004442"/>
    </source>
</evidence>
<keyword evidence="5" id="KW-0812">Transmembrane</keyword>
<dbReference type="EMBL" id="VRKQ01000010">
    <property type="protein sequence ID" value="TXG37507.1"/>
    <property type="molecule type" value="Genomic_DNA"/>
</dbReference>
<evidence type="ECO:0000256" key="6">
    <source>
        <dbReference type="ARBA" id="ARBA00023136"/>
    </source>
</evidence>
<dbReference type="GO" id="GO:0015562">
    <property type="term" value="F:efflux transmembrane transporter activity"/>
    <property type="evidence" value="ECO:0007669"/>
    <property type="project" value="InterPro"/>
</dbReference>
<dbReference type="SUPFAM" id="SSF56954">
    <property type="entry name" value="Outer membrane efflux proteins (OEP)"/>
    <property type="match status" value="1"/>
</dbReference>
<comment type="caution">
    <text evidence="8">The sequence shown here is derived from an EMBL/GenBank/DDBJ whole genome shotgun (WGS) entry which is preliminary data.</text>
</comment>
<sequence length="478" mass="54053">MESMLKLQKVLKRVMKLRFGTKLLMTKRKVQMKRINNRRHMKKTLLITLFFASILSFGQQKKWTLQECVSHALENNITVKQGENTLLSNEQDVIAAKGQFYPSLGAGINQSMSLGQAELFAGNFVDRRFHSTSIGLSVSQTVFNGFRNTYIYKQSQINLEANEFELARIKDDISLNVANAYLNVLFNRENLETAQAQYEFSKKQLEQVEDLVDAGVQPKANIYDAQATLSRDAQQVTIAENNFNLALLSLSQLLQVPFADFDVEIIEIDNPSETLMYKSIEPVLEYAFQNRNEIKVAEKNIENAEVGTKISKSGYLPNVSFGYGYNAGANFSNLTSDNSFFQQLNDNRGHSFNLNVSIPIFSRFQNKTSVAKSQIAEENAKLGFNQVKLNLESNIQRAFTDAQVALKAYVAAKSSLSSQELAFNNAKERYDIGAMTAFDLEQARVQFINAMSSLINAKYDFVFKTKVLDFYMGKTITY</sequence>
<accession>A0A5C7GJ04</accession>
<comment type="similarity">
    <text evidence="2">Belongs to the outer membrane factor (OMF) (TC 1.B.17) family.</text>
</comment>
<dbReference type="InterPro" id="IPR003423">
    <property type="entry name" value="OMP_efflux"/>
</dbReference>
<evidence type="ECO:0000313" key="8">
    <source>
        <dbReference type="EMBL" id="TXG37507.1"/>
    </source>
</evidence>
<evidence type="ECO:0000256" key="4">
    <source>
        <dbReference type="ARBA" id="ARBA00022452"/>
    </source>
</evidence>
<keyword evidence="4" id="KW-1134">Transmembrane beta strand</keyword>
<dbReference type="Proteomes" id="UP000321080">
    <property type="component" value="Unassembled WGS sequence"/>
</dbReference>
<keyword evidence="7" id="KW-0998">Cell outer membrane</keyword>
<dbReference type="InterPro" id="IPR051906">
    <property type="entry name" value="TolC-like"/>
</dbReference>
<dbReference type="GO" id="GO:0015288">
    <property type="term" value="F:porin activity"/>
    <property type="evidence" value="ECO:0007669"/>
    <property type="project" value="TreeGrafter"/>
</dbReference>
<organism evidence="8 9">
    <name type="scientific">Seonamhaeicola maritimus</name>
    <dbReference type="NCBI Taxonomy" id="2591822"/>
    <lineage>
        <taxon>Bacteria</taxon>
        <taxon>Pseudomonadati</taxon>
        <taxon>Bacteroidota</taxon>
        <taxon>Flavobacteriia</taxon>
        <taxon>Flavobacteriales</taxon>
        <taxon>Flavobacteriaceae</taxon>
    </lineage>
</organism>
<dbReference type="Gene3D" id="1.20.1600.10">
    <property type="entry name" value="Outer membrane efflux proteins (OEP)"/>
    <property type="match status" value="1"/>
</dbReference>
<comment type="subcellular location">
    <subcellularLocation>
        <location evidence="1">Cell outer membrane</location>
    </subcellularLocation>
</comment>
<dbReference type="GO" id="GO:0009279">
    <property type="term" value="C:cell outer membrane"/>
    <property type="evidence" value="ECO:0007669"/>
    <property type="project" value="UniProtKB-SubCell"/>
</dbReference>
<evidence type="ECO:0000256" key="7">
    <source>
        <dbReference type="ARBA" id="ARBA00023237"/>
    </source>
</evidence>
<dbReference type="Pfam" id="PF02321">
    <property type="entry name" value="OEP"/>
    <property type="match status" value="2"/>
</dbReference>
<gene>
    <name evidence="8" type="ORF">FUA22_13250</name>
</gene>
<keyword evidence="3" id="KW-0813">Transport</keyword>
<evidence type="ECO:0000313" key="9">
    <source>
        <dbReference type="Proteomes" id="UP000321080"/>
    </source>
</evidence>
<evidence type="ECO:0000256" key="2">
    <source>
        <dbReference type="ARBA" id="ARBA00007613"/>
    </source>
</evidence>
<evidence type="ECO:0000256" key="5">
    <source>
        <dbReference type="ARBA" id="ARBA00022692"/>
    </source>
</evidence>
<dbReference type="AlphaFoldDB" id="A0A5C7GJ04"/>
<dbReference type="GO" id="GO:1990281">
    <property type="term" value="C:efflux pump complex"/>
    <property type="evidence" value="ECO:0007669"/>
    <property type="project" value="TreeGrafter"/>
</dbReference>
<protein>
    <submittedName>
        <fullName evidence="8">TolC family protein</fullName>
    </submittedName>
</protein>
<dbReference type="OrthoDB" id="9811587at2"/>